<evidence type="ECO:0000259" key="4">
    <source>
        <dbReference type="Pfam" id="PF10145"/>
    </source>
</evidence>
<dbReference type="EMBL" id="FZNS01000011">
    <property type="protein sequence ID" value="SNR92476.1"/>
    <property type="molecule type" value="Genomic_DNA"/>
</dbReference>
<dbReference type="NCBIfam" id="TIGR01760">
    <property type="entry name" value="tape_meas_TP901"/>
    <property type="match status" value="1"/>
</dbReference>
<keyword evidence="3" id="KW-1133">Transmembrane helix</keyword>
<dbReference type="Proteomes" id="UP000198310">
    <property type="component" value="Unassembled WGS sequence"/>
</dbReference>
<evidence type="ECO:0000313" key="5">
    <source>
        <dbReference type="EMBL" id="SNR92476.1"/>
    </source>
</evidence>
<reference evidence="6" key="1">
    <citation type="submission" date="2017-06" db="EMBL/GenBank/DDBJ databases">
        <authorList>
            <person name="Varghese N."/>
            <person name="Submissions S."/>
        </authorList>
    </citation>
    <scope>NUCLEOTIDE SEQUENCE [LARGE SCALE GENOMIC DNA]</scope>
    <source>
        <strain evidence="6">DSM 28041</strain>
    </source>
</reference>
<evidence type="ECO:0000256" key="3">
    <source>
        <dbReference type="SAM" id="Phobius"/>
    </source>
</evidence>
<organism evidence="5 6">
    <name type="scientific">Hymenobacter mucosus</name>
    <dbReference type="NCBI Taxonomy" id="1411120"/>
    <lineage>
        <taxon>Bacteria</taxon>
        <taxon>Pseudomonadati</taxon>
        <taxon>Bacteroidota</taxon>
        <taxon>Cytophagia</taxon>
        <taxon>Cytophagales</taxon>
        <taxon>Hymenobacteraceae</taxon>
        <taxon>Hymenobacter</taxon>
    </lineage>
</organism>
<protein>
    <submittedName>
        <fullName evidence="5">Phage tail tape measure protein, TP901 family, core region</fullName>
    </submittedName>
</protein>
<dbReference type="AlphaFoldDB" id="A0A239A9Y9"/>
<feature type="transmembrane region" description="Helical" evidence="3">
    <location>
        <begin position="527"/>
        <end position="548"/>
    </location>
</feature>
<gene>
    <name evidence="5" type="ORF">SAMN06269173_111101</name>
</gene>
<keyword evidence="6" id="KW-1185">Reference proteome</keyword>
<evidence type="ECO:0000256" key="1">
    <source>
        <dbReference type="ARBA" id="ARBA00022612"/>
    </source>
</evidence>
<dbReference type="PANTHER" id="PTHR37813:SF1">
    <property type="entry name" value="FELS-2 PROPHAGE PROTEIN"/>
    <property type="match status" value="1"/>
</dbReference>
<accession>A0A239A9Y9</accession>
<evidence type="ECO:0000313" key="6">
    <source>
        <dbReference type="Proteomes" id="UP000198310"/>
    </source>
</evidence>
<name>A0A239A9Y9_9BACT</name>
<proteinExistence type="predicted"/>
<dbReference type="RefSeq" id="WP_089333929.1">
    <property type="nucleotide sequence ID" value="NZ_FZNS01000011.1"/>
</dbReference>
<dbReference type="PANTHER" id="PTHR37813">
    <property type="entry name" value="FELS-2 PROPHAGE PROTEIN"/>
    <property type="match status" value="1"/>
</dbReference>
<keyword evidence="3" id="KW-0812">Transmembrane</keyword>
<dbReference type="Pfam" id="PF10145">
    <property type="entry name" value="PhageMin_Tail"/>
    <property type="match status" value="1"/>
</dbReference>
<sequence length="1077" mass="108798">MALIDELFVSIGAQLETAGFTRAERAISSIGGVADRAGAQGGAAMDRLATSASRGGSAYAAGLGTAERANGRFVSTAALAAAAASNVGGSAAGAVAGVSALSQVNLRLASSFQEADNTRKGLEQGIGRLGDSLQSIGQSFSTYVTLPITGAVAAAGKAAIDFESAFAGVKKTLNTNGLSATETTAEYGRLAEGIRSMAREIPAATTEIAGVAEAAGQLGIKRENVLEFTRVMVDLGNSTNLAASDAATSLARLANITGLPQTQFQNLGSTIVALGNNFATTEREITEMGLRIAGAGKQVGLTEAQTLGFATALSSVGIEAEAGGTAFSTVIKRIQGATETGGKTLDGFAKVAGLSASAFKQAFQTDAAGATLSFVEGLGRIKEQGGSTLQALTELDLADIRVSDSLLRLSGAGDLARRSVALGTDAFRENTALAKEAGQRYETTASQIQIAKNRLNDIAITIGASLLPLIKSGTSAIGGLSDGLKNISPTIVQAGLTLAGLAAATGPVLFGIGAITKAIPTLRAGMLVLSGPVGAVALAVAAASYLIYENWDKLVAYFTTGEGGKVFSGLATSAKAAVKAVSDAFSGLGGGTFADLASGATALGFVFEELGRGVTAVFDVITASVNSVSALFRGDFITSINEAGAVLEALTRPVRRLLGLTSQQPNSSIGEFFKGQFDAAAEAARKLDEEMVAGAVAGGDIAASLEKAGKAAGGAAALTEDQVKALEALRAALLNNYRQAQAFGASYDYVGGRVKVLQSGIESLVKVGFDPLGTTVQRYVGQLNSAAVATEQLATRLSKGIPAPKVEQVQAIDTNPLAELPENIDASLIRARTALSQPLVFSPLDSSALLEQLNAARNAAGVPITLAPFDYTAFQGSTAAIEDLTSRVVNSTTGMSNAAVSAIAAFNDSMQPLLDSINTRFTDFAVLTGEAFGGVITGVSSIGDAMRGALAGALGILGDFIKEYAKKVVALGIANLAINPVKGALQIAAGVALAAAAGVASSAGSGLTASRGGGATATPRTGIPTVSTPTTARATAPTVAPPAEQNNTMYVNVMVDGKQIAQSVELYRDRLGRIVAR</sequence>
<feature type="domain" description="Phage tail tape measure protein" evidence="4">
    <location>
        <begin position="194"/>
        <end position="384"/>
    </location>
</feature>
<evidence type="ECO:0000256" key="2">
    <source>
        <dbReference type="SAM" id="MobiDB-lite"/>
    </source>
</evidence>
<keyword evidence="1" id="KW-1188">Viral release from host cell</keyword>
<keyword evidence="3" id="KW-0472">Membrane</keyword>
<dbReference type="InterPro" id="IPR010090">
    <property type="entry name" value="Phage_tape_meas"/>
</dbReference>
<feature type="transmembrane region" description="Helical" evidence="3">
    <location>
        <begin position="494"/>
        <end position="515"/>
    </location>
</feature>
<feature type="region of interest" description="Disordered" evidence="2">
    <location>
        <begin position="1009"/>
        <end position="1041"/>
    </location>
</feature>